<evidence type="ECO:0000256" key="3">
    <source>
        <dbReference type="ARBA" id="ARBA00022692"/>
    </source>
</evidence>
<keyword evidence="3 7" id="KW-0812">Transmembrane</keyword>
<accession>A0ABR9R2P5</accession>
<keyword evidence="4 7" id="KW-1133">Transmembrane helix</keyword>
<comment type="similarity">
    <text evidence="6">Belongs to the ABC-4 integral membrane protein family.</text>
</comment>
<keyword evidence="2" id="KW-1003">Cell membrane</keyword>
<dbReference type="Pfam" id="PF12704">
    <property type="entry name" value="MacB_PCD"/>
    <property type="match status" value="1"/>
</dbReference>
<feature type="transmembrane region" description="Helical" evidence="7">
    <location>
        <begin position="365"/>
        <end position="391"/>
    </location>
</feature>
<evidence type="ECO:0000256" key="6">
    <source>
        <dbReference type="ARBA" id="ARBA00038076"/>
    </source>
</evidence>
<name>A0ABR9R2P5_9FIRM</name>
<keyword evidence="5 7" id="KW-0472">Membrane</keyword>
<evidence type="ECO:0000256" key="4">
    <source>
        <dbReference type="ARBA" id="ARBA00022989"/>
    </source>
</evidence>
<comment type="caution">
    <text evidence="10">The sequence shown here is derived from an EMBL/GenBank/DDBJ whole genome shotgun (WGS) entry which is preliminary data.</text>
</comment>
<dbReference type="PANTHER" id="PTHR30572:SF4">
    <property type="entry name" value="ABC TRANSPORTER PERMEASE YTRF"/>
    <property type="match status" value="1"/>
</dbReference>
<evidence type="ECO:0000256" key="5">
    <source>
        <dbReference type="ARBA" id="ARBA00023136"/>
    </source>
</evidence>
<feature type="transmembrane region" description="Helical" evidence="7">
    <location>
        <begin position="21"/>
        <end position="38"/>
    </location>
</feature>
<dbReference type="Pfam" id="PF02687">
    <property type="entry name" value="FtsX"/>
    <property type="match status" value="1"/>
</dbReference>
<dbReference type="InterPro" id="IPR003838">
    <property type="entry name" value="ABC3_permease_C"/>
</dbReference>
<sequence length="434" mass="45887">MGFFENISLALASLRGNKMRSLLTMLGIIIGIAAVIAIETIGGSMTGAVTDSMSGMGVNNITVSLTQKSSDDEMGTTAMDVTLRWFMDSTPSDEDLMTDEMIEEYQAAFPDKVSAIQKTVSVGQATLQKYGDADTTITASVSGANRAVLDGIADDTPLLTGRWLNDGDGDRRICNVSSKFVEQTMGCSDAEAVGRSVTLTINGMPYTFYVAGVYEYDDSSSYMFGSIDDDSIQTTVYIPMDTARAITSSSDGYQSFTVVVADGVDMTEFVSTTGSFFASYYTRNDTWTVEATSLSSLIEEMTSILDTLSLGISAIAAISLLVGGIGVMNIMTVSVTERTREIGTRKALGAPSSAIRLQFITESMVLCLIGGIIGVSLGISLGAAMASAVGFAARPSVSAILIAVGFSMAIGLFFGYYPASKAAKMDPIEALRYE</sequence>
<dbReference type="InterPro" id="IPR025857">
    <property type="entry name" value="MacB_PCD"/>
</dbReference>
<feature type="transmembrane region" description="Helical" evidence="7">
    <location>
        <begin position="308"/>
        <end position="330"/>
    </location>
</feature>
<evidence type="ECO:0000256" key="1">
    <source>
        <dbReference type="ARBA" id="ARBA00004651"/>
    </source>
</evidence>
<dbReference type="RefSeq" id="WP_193500766.1">
    <property type="nucleotide sequence ID" value="NZ_JADCKC010000002.1"/>
</dbReference>
<feature type="transmembrane region" description="Helical" evidence="7">
    <location>
        <begin position="397"/>
        <end position="417"/>
    </location>
</feature>
<keyword evidence="11" id="KW-1185">Reference proteome</keyword>
<evidence type="ECO:0000256" key="7">
    <source>
        <dbReference type="SAM" id="Phobius"/>
    </source>
</evidence>
<protein>
    <submittedName>
        <fullName evidence="10">ABC transporter permease</fullName>
    </submittedName>
</protein>
<evidence type="ECO:0000256" key="2">
    <source>
        <dbReference type="ARBA" id="ARBA00022475"/>
    </source>
</evidence>
<gene>
    <name evidence="10" type="ORF">INF35_06500</name>
</gene>
<reference evidence="10 11" key="1">
    <citation type="submission" date="2020-10" db="EMBL/GenBank/DDBJ databases">
        <title>ChiBAC.</title>
        <authorList>
            <person name="Zenner C."/>
            <person name="Hitch T.C.A."/>
            <person name="Clavel T."/>
        </authorList>
    </citation>
    <scope>NUCLEOTIDE SEQUENCE [LARGE SCALE GENOMIC DNA]</scope>
    <source>
        <strain evidence="10 11">DSM 109015</strain>
    </source>
</reference>
<evidence type="ECO:0000259" key="8">
    <source>
        <dbReference type="Pfam" id="PF02687"/>
    </source>
</evidence>
<dbReference type="PANTHER" id="PTHR30572">
    <property type="entry name" value="MEMBRANE COMPONENT OF TRANSPORTER-RELATED"/>
    <property type="match status" value="1"/>
</dbReference>
<organism evidence="10 11">
    <name type="scientific">Gemmiger gallinarum</name>
    <dbReference type="NCBI Taxonomy" id="2779354"/>
    <lineage>
        <taxon>Bacteria</taxon>
        <taxon>Bacillati</taxon>
        <taxon>Bacillota</taxon>
        <taxon>Clostridia</taxon>
        <taxon>Eubacteriales</taxon>
        <taxon>Gemmiger</taxon>
    </lineage>
</organism>
<feature type="domain" description="MacB-like periplasmic core" evidence="9">
    <location>
        <begin position="21"/>
        <end position="269"/>
    </location>
</feature>
<proteinExistence type="inferred from homology"/>
<dbReference type="Proteomes" id="UP000768567">
    <property type="component" value="Unassembled WGS sequence"/>
</dbReference>
<feature type="domain" description="ABC3 transporter permease C-terminal" evidence="8">
    <location>
        <begin position="314"/>
        <end position="427"/>
    </location>
</feature>
<dbReference type="InterPro" id="IPR050250">
    <property type="entry name" value="Macrolide_Exporter_MacB"/>
</dbReference>
<dbReference type="EMBL" id="JADCKC010000002">
    <property type="protein sequence ID" value="MBE5037428.1"/>
    <property type="molecule type" value="Genomic_DNA"/>
</dbReference>
<evidence type="ECO:0000259" key="9">
    <source>
        <dbReference type="Pfam" id="PF12704"/>
    </source>
</evidence>
<evidence type="ECO:0000313" key="11">
    <source>
        <dbReference type="Proteomes" id="UP000768567"/>
    </source>
</evidence>
<comment type="subcellular location">
    <subcellularLocation>
        <location evidence="1">Cell membrane</location>
        <topology evidence="1">Multi-pass membrane protein</topology>
    </subcellularLocation>
</comment>
<evidence type="ECO:0000313" key="10">
    <source>
        <dbReference type="EMBL" id="MBE5037428.1"/>
    </source>
</evidence>